<keyword evidence="2" id="KW-1185">Reference proteome</keyword>
<reference evidence="1" key="1">
    <citation type="submission" date="2020-07" db="EMBL/GenBank/DDBJ databases">
        <authorList>
            <person name="Nazaruddin N."/>
        </authorList>
    </citation>
    <scope>NUCLEOTIDE SEQUENCE</scope>
</reference>
<accession>A0A6V7HAT9</accession>
<dbReference type="AlphaFoldDB" id="A0A6V7HAT9"/>
<dbReference type="Proteomes" id="UP000752696">
    <property type="component" value="Unassembled WGS sequence"/>
</dbReference>
<evidence type="ECO:0000313" key="1">
    <source>
        <dbReference type="EMBL" id="CAD1477020.1"/>
    </source>
</evidence>
<protein>
    <submittedName>
        <fullName evidence="1">Uncharacterized protein</fullName>
    </submittedName>
</protein>
<organism evidence="1 2">
    <name type="scientific">Heterotrigona itama</name>
    <dbReference type="NCBI Taxonomy" id="395501"/>
    <lineage>
        <taxon>Eukaryota</taxon>
        <taxon>Metazoa</taxon>
        <taxon>Ecdysozoa</taxon>
        <taxon>Arthropoda</taxon>
        <taxon>Hexapoda</taxon>
        <taxon>Insecta</taxon>
        <taxon>Pterygota</taxon>
        <taxon>Neoptera</taxon>
        <taxon>Endopterygota</taxon>
        <taxon>Hymenoptera</taxon>
        <taxon>Apocrita</taxon>
        <taxon>Aculeata</taxon>
        <taxon>Apoidea</taxon>
        <taxon>Anthophila</taxon>
        <taxon>Apidae</taxon>
        <taxon>Heterotrigona</taxon>
    </lineage>
</organism>
<proteinExistence type="predicted"/>
<dbReference type="EMBL" id="CAJDYZ010009769">
    <property type="protein sequence ID" value="CAD1477020.1"/>
    <property type="molecule type" value="Genomic_DNA"/>
</dbReference>
<sequence>MTYCICFGHSLWFVNQLSTQEVNFLRWNDVPHTSRRFDNNFHPVIFDPYRRVEKERKATNYCVQFGHSLWSANHLPAARG</sequence>
<evidence type="ECO:0000313" key="2">
    <source>
        <dbReference type="Proteomes" id="UP000752696"/>
    </source>
</evidence>
<comment type="caution">
    <text evidence="1">The sequence shown here is derived from an EMBL/GenBank/DDBJ whole genome shotgun (WGS) entry which is preliminary data.</text>
</comment>
<name>A0A6V7HAT9_9HYME</name>
<gene>
    <name evidence="1" type="ORF">MHI_LOCUS705309</name>
</gene>
<dbReference type="OrthoDB" id="10371882at2759"/>